<proteinExistence type="predicted"/>
<protein>
    <submittedName>
        <fullName evidence="2">Uncharacterized protein</fullName>
    </submittedName>
</protein>
<gene>
    <name evidence="2" type="ORF">B0T23DRAFT_316632</name>
</gene>
<feature type="compositionally biased region" description="Polar residues" evidence="1">
    <location>
        <begin position="28"/>
        <end position="38"/>
    </location>
</feature>
<feature type="compositionally biased region" description="Polar residues" evidence="1">
    <location>
        <begin position="1"/>
        <end position="15"/>
    </location>
</feature>
<evidence type="ECO:0000256" key="1">
    <source>
        <dbReference type="SAM" id="MobiDB-lite"/>
    </source>
</evidence>
<dbReference type="EMBL" id="JAULSX010000004">
    <property type="protein sequence ID" value="KAK3492116.1"/>
    <property type="molecule type" value="Genomic_DNA"/>
</dbReference>
<name>A0AAJ0I7A7_9PEZI</name>
<comment type="caution">
    <text evidence="2">The sequence shown here is derived from an EMBL/GenBank/DDBJ whole genome shotgun (WGS) entry which is preliminary data.</text>
</comment>
<dbReference type="GeneID" id="87872568"/>
<evidence type="ECO:0000313" key="3">
    <source>
        <dbReference type="Proteomes" id="UP001285908"/>
    </source>
</evidence>
<keyword evidence="3" id="KW-1185">Reference proteome</keyword>
<organism evidence="2 3">
    <name type="scientific">Neurospora hispaniola</name>
    <dbReference type="NCBI Taxonomy" id="588809"/>
    <lineage>
        <taxon>Eukaryota</taxon>
        <taxon>Fungi</taxon>
        <taxon>Dikarya</taxon>
        <taxon>Ascomycota</taxon>
        <taxon>Pezizomycotina</taxon>
        <taxon>Sordariomycetes</taxon>
        <taxon>Sordariomycetidae</taxon>
        <taxon>Sordariales</taxon>
        <taxon>Sordariaceae</taxon>
        <taxon>Neurospora</taxon>
    </lineage>
</organism>
<reference evidence="2 3" key="1">
    <citation type="journal article" date="2023" name="Mol. Phylogenet. Evol.">
        <title>Genome-scale phylogeny and comparative genomics of the fungal order Sordariales.</title>
        <authorList>
            <person name="Hensen N."/>
            <person name="Bonometti L."/>
            <person name="Westerberg I."/>
            <person name="Brannstrom I.O."/>
            <person name="Guillou S."/>
            <person name="Cros-Aarteil S."/>
            <person name="Calhoun S."/>
            <person name="Haridas S."/>
            <person name="Kuo A."/>
            <person name="Mondo S."/>
            <person name="Pangilinan J."/>
            <person name="Riley R."/>
            <person name="LaButti K."/>
            <person name="Andreopoulos B."/>
            <person name="Lipzen A."/>
            <person name="Chen C."/>
            <person name="Yan M."/>
            <person name="Daum C."/>
            <person name="Ng V."/>
            <person name="Clum A."/>
            <person name="Steindorff A."/>
            <person name="Ohm R.A."/>
            <person name="Martin F."/>
            <person name="Silar P."/>
            <person name="Natvig D.O."/>
            <person name="Lalanne C."/>
            <person name="Gautier V."/>
            <person name="Ament-Velasquez S.L."/>
            <person name="Kruys A."/>
            <person name="Hutchinson M.I."/>
            <person name="Powell A.J."/>
            <person name="Barry K."/>
            <person name="Miller A.N."/>
            <person name="Grigoriev I.V."/>
            <person name="Debuchy R."/>
            <person name="Gladieux P."/>
            <person name="Hiltunen Thoren M."/>
            <person name="Johannesson H."/>
        </authorList>
    </citation>
    <scope>NUCLEOTIDE SEQUENCE [LARGE SCALE GENOMIC DNA]</scope>
    <source>
        <strain evidence="2 3">FGSC 10403</strain>
    </source>
</reference>
<feature type="region of interest" description="Disordered" evidence="1">
    <location>
        <begin position="1"/>
        <end position="49"/>
    </location>
</feature>
<sequence>MADTEQSNKSGNPDSDVSKQGRAGDTMKSGSKPTSKFSGQIFGPGISDKTTKDKAISTAGYALQKELHPTPNHIWMAFFTGASCTKTTNPTGAYSVVFNQDKKLAKMAWYMSSSSEVVNEKRLAGLAIAQALYIADKRLRAFPDDEERPKKATVKVFTHCVETLKNIDDSREIIEDGREATLEVVKLIEDLSYSLCNIVGARVRLYLQWVPADYGKMVCARDFAKCCRRKSGRKNMYFVGNEKRDDGLIPEGVSGFIERDTAEEDRHDLMEQPGKAVALAETLTASTKKEGQSGVHQVAILGDQEMDERRAMVSEEASNEEQASINQQILADCYQQQVYSLRQRGNKDVTN</sequence>
<accession>A0AAJ0I7A7</accession>
<dbReference type="AlphaFoldDB" id="A0AAJ0I7A7"/>
<dbReference type="RefSeq" id="XP_062692574.1">
    <property type="nucleotide sequence ID" value="XM_062834946.1"/>
</dbReference>
<evidence type="ECO:0000313" key="2">
    <source>
        <dbReference type="EMBL" id="KAK3492116.1"/>
    </source>
</evidence>
<dbReference type="Proteomes" id="UP001285908">
    <property type="component" value="Unassembled WGS sequence"/>
</dbReference>